<dbReference type="Gene3D" id="3.90.1520.10">
    <property type="entry name" value="H-NOX domain"/>
    <property type="match status" value="1"/>
</dbReference>
<dbReference type="InterPro" id="IPR011644">
    <property type="entry name" value="Heme_NO-bd"/>
</dbReference>
<gene>
    <name evidence="2" type="ORF">QWZ10_08150</name>
</gene>
<dbReference type="Pfam" id="PF07700">
    <property type="entry name" value="HNOB"/>
    <property type="match status" value="1"/>
</dbReference>
<comment type="caution">
    <text evidence="2">The sequence shown here is derived from an EMBL/GenBank/DDBJ whole genome shotgun (WGS) entry which is preliminary data.</text>
</comment>
<keyword evidence="3" id="KW-1185">Reference proteome</keyword>
<name>A0ABT8D5Z5_9RHOB</name>
<dbReference type="InterPro" id="IPR038158">
    <property type="entry name" value="H-NOX_domain_sf"/>
</dbReference>
<dbReference type="Proteomes" id="UP001243846">
    <property type="component" value="Unassembled WGS sequence"/>
</dbReference>
<dbReference type="RefSeq" id="WP_377785735.1">
    <property type="nucleotide sequence ID" value="NZ_JBHUOC010000001.1"/>
</dbReference>
<organism evidence="2 3">
    <name type="scientific">Paracoccus cavernae</name>
    <dbReference type="NCBI Taxonomy" id="1571207"/>
    <lineage>
        <taxon>Bacteria</taxon>
        <taxon>Pseudomonadati</taxon>
        <taxon>Pseudomonadota</taxon>
        <taxon>Alphaproteobacteria</taxon>
        <taxon>Rhodobacterales</taxon>
        <taxon>Paracoccaceae</taxon>
        <taxon>Paracoccus</taxon>
    </lineage>
</organism>
<protein>
    <submittedName>
        <fullName evidence="2">Heme NO-binding domain-containing protein</fullName>
    </submittedName>
</protein>
<feature type="domain" description="Heme NO-binding" evidence="1">
    <location>
        <begin position="3"/>
        <end position="122"/>
    </location>
</feature>
<reference evidence="3" key="1">
    <citation type="journal article" date="2019" name="Int. J. Syst. Evol. Microbiol.">
        <title>The Global Catalogue of Microorganisms (GCM) 10K type strain sequencing project: providing services to taxonomists for standard genome sequencing and annotation.</title>
        <authorList>
            <consortium name="The Broad Institute Genomics Platform"/>
            <consortium name="The Broad Institute Genome Sequencing Center for Infectious Disease"/>
            <person name="Wu L."/>
            <person name="Ma J."/>
        </authorList>
    </citation>
    <scope>NUCLEOTIDE SEQUENCE [LARGE SCALE GENOMIC DNA]</scope>
    <source>
        <strain evidence="3">CECT 8482</strain>
    </source>
</reference>
<evidence type="ECO:0000313" key="3">
    <source>
        <dbReference type="Proteomes" id="UP001243846"/>
    </source>
</evidence>
<dbReference type="PANTHER" id="PTHR45655">
    <property type="entry name" value="GUANYLATE CYCLASE SOLUBLE SUBUNIT BETA-2"/>
    <property type="match status" value="1"/>
</dbReference>
<proteinExistence type="predicted"/>
<dbReference type="InterPro" id="IPR024096">
    <property type="entry name" value="NO_sig/Golgi_transp_ligand-bd"/>
</dbReference>
<accession>A0ABT8D5Z5</accession>
<sequence>MLGLVNRSIEVFLRTTYGEKVWKEIAARADVDARGFNSLRHYADETTTRLLRCAATTLKKTTLEILEDTGSWMVRLEPIRRLLRFSGGEFAEFIDALEELPARARMALPDLVFPPLTVTQKEGGFTMCKVMDGPSGCNGLSPASCGGWRMITAFSP</sequence>
<dbReference type="EMBL" id="JAUFRC010000001">
    <property type="protein sequence ID" value="MDN3711806.1"/>
    <property type="molecule type" value="Genomic_DNA"/>
</dbReference>
<evidence type="ECO:0000259" key="1">
    <source>
        <dbReference type="Pfam" id="PF07700"/>
    </source>
</evidence>
<evidence type="ECO:0000313" key="2">
    <source>
        <dbReference type="EMBL" id="MDN3711806.1"/>
    </source>
</evidence>
<dbReference type="PANTHER" id="PTHR45655:SF13">
    <property type="entry name" value="SOLUBLE GUANYLATE CYCLASE GCY-32-RELATED"/>
    <property type="match status" value="1"/>
</dbReference>
<dbReference type="SUPFAM" id="SSF111126">
    <property type="entry name" value="Ligand-binding domain in the NO signalling and Golgi transport"/>
    <property type="match status" value="1"/>
</dbReference>